<dbReference type="Pfam" id="PF02518">
    <property type="entry name" value="HATPase_c"/>
    <property type="match status" value="1"/>
</dbReference>
<keyword evidence="11 14" id="KW-1133">Transmembrane helix</keyword>
<keyword evidence="6" id="KW-0808">Transferase</keyword>
<feature type="coiled-coil region" evidence="13">
    <location>
        <begin position="394"/>
        <end position="421"/>
    </location>
</feature>
<dbReference type="SUPFAM" id="SSF47384">
    <property type="entry name" value="Homodimeric domain of signal transducing histidine kinase"/>
    <property type="match status" value="1"/>
</dbReference>
<dbReference type="CDD" id="cd06225">
    <property type="entry name" value="HAMP"/>
    <property type="match status" value="1"/>
</dbReference>
<evidence type="ECO:0000256" key="10">
    <source>
        <dbReference type="ARBA" id="ARBA00022840"/>
    </source>
</evidence>
<dbReference type="PROSITE" id="PS50109">
    <property type="entry name" value="HIS_KIN"/>
    <property type="match status" value="1"/>
</dbReference>
<protein>
    <recommendedName>
        <fullName evidence="3">histidine kinase</fullName>
        <ecNumber evidence="3">2.7.13.3</ecNumber>
    </recommendedName>
</protein>
<sequence>MFNRIWKNLTLALLVVTFAPIGYFLYQNLETAKASVVDDAAKRVYLNSVVRAKDIEATFLKAHEDLDYLRANSAVMTLMAIPHEERLKSAYWVEQATNELKLFLNLKPRYSRVGLLDEFGDELLVVFRTGDKVVSLGETNKRNRVTSQYFVKAAEAVDYSIVAIPMRASATSGRSIKQGALVRYATKMFDKTDMAKGVIYTDLNASEILSSLSRVSFQQSRPVAMVTHKGNYIYNPFEKSNNGDEPVPRGSALPENVSSEFEGGVSAQILSGRNGIITDAPSFIFGFSAIYPQVGSRDFFYVVFDRYSRNNFAPKLTGIMKEYFLGAVGALLLCLLVAVGLSYTLTRNLSKLREGVEILGRRNLAYRLNIRSGDEIEALAEAYNMMAGSLQEYSESLEKKVDERTKHIKKVERQLMQAEKLAAIGFLGAGVAHEVNNPIAVIITRLELMAKDVDAGKLDTVKKDIEVLKNHANRIGKIAGNLLTFSRDGGKNVAAVSLNEAVERVMSLIEIPMRQKGLEVKTSLQDDLPPVLIDSSSVEQAIYNIVYNAYQATSSGGKIDITTASDNSGQVKLKISDTGQGIPADVKERIFEPFYTTKGVGEGTGLGLSITYGIVRDMGGTIEVESEPGEGTAFTITFDPATRKRAVNE</sequence>
<dbReference type="GO" id="GO:0005886">
    <property type="term" value="C:plasma membrane"/>
    <property type="evidence" value="ECO:0007669"/>
    <property type="project" value="UniProtKB-SubCell"/>
</dbReference>
<evidence type="ECO:0000259" key="16">
    <source>
        <dbReference type="PROSITE" id="PS50885"/>
    </source>
</evidence>
<keyword evidence="4" id="KW-1003">Cell membrane</keyword>
<evidence type="ECO:0000256" key="8">
    <source>
        <dbReference type="ARBA" id="ARBA00022741"/>
    </source>
</evidence>
<evidence type="ECO:0000256" key="14">
    <source>
        <dbReference type="SAM" id="Phobius"/>
    </source>
</evidence>
<evidence type="ECO:0000256" key="7">
    <source>
        <dbReference type="ARBA" id="ARBA00022692"/>
    </source>
</evidence>
<organism evidence="17">
    <name type="scientific">hydrothermal vent metagenome</name>
    <dbReference type="NCBI Taxonomy" id="652676"/>
    <lineage>
        <taxon>unclassified sequences</taxon>
        <taxon>metagenomes</taxon>
        <taxon>ecological metagenomes</taxon>
    </lineage>
</organism>
<dbReference type="EC" id="2.7.13.3" evidence="3"/>
<evidence type="ECO:0000259" key="15">
    <source>
        <dbReference type="PROSITE" id="PS50109"/>
    </source>
</evidence>
<comment type="subcellular location">
    <subcellularLocation>
        <location evidence="2">Cell membrane</location>
        <topology evidence="2">Multi-pass membrane protein</topology>
    </subcellularLocation>
</comment>
<keyword evidence="9" id="KW-0418">Kinase</keyword>
<dbReference type="InterPro" id="IPR005467">
    <property type="entry name" value="His_kinase_dom"/>
</dbReference>
<dbReference type="SMART" id="SM00304">
    <property type="entry name" value="HAMP"/>
    <property type="match status" value="1"/>
</dbReference>
<dbReference type="SMART" id="SM00388">
    <property type="entry name" value="HisKA"/>
    <property type="match status" value="1"/>
</dbReference>
<feature type="transmembrane region" description="Helical" evidence="14">
    <location>
        <begin position="323"/>
        <end position="345"/>
    </location>
</feature>
<dbReference type="Gene3D" id="6.10.340.10">
    <property type="match status" value="1"/>
</dbReference>
<evidence type="ECO:0000256" key="12">
    <source>
        <dbReference type="ARBA" id="ARBA00023012"/>
    </source>
</evidence>
<keyword evidence="7 14" id="KW-0812">Transmembrane</keyword>
<keyword evidence="5" id="KW-0597">Phosphoprotein</keyword>
<evidence type="ECO:0000256" key="5">
    <source>
        <dbReference type="ARBA" id="ARBA00022553"/>
    </source>
</evidence>
<dbReference type="InterPro" id="IPR036890">
    <property type="entry name" value="HATPase_C_sf"/>
</dbReference>
<evidence type="ECO:0000256" key="13">
    <source>
        <dbReference type="SAM" id="Coils"/>
    </source>
</evidence>
<dbReference type="GO" id="GO:0005524">
    <property type="term" value="F:ATP binding"/>
    <property type="evidence" value="ECO:0007669"/>
    <property type="project" value="UniProtKB-KW"/>
</dbReference>
<comment type="catalytic activity">
    <reaction evidence="1">
        <text>ATP + protein L-histidine = ADP + protein N-phospho-L-histidine.</text>
        <dbReference type="EC" id="2.7.13.3"/>
    </reaction>
</comment>
<dbReference type="SMART" id="SM00387">
    <property type="entry name" value="HATPase_c"/>
    <property type="match status" value="1"/>
</dbReference>
<dbReference type="InterPro" id="IPR003594">
    <property type="entry name" value="HATPase_dom"/>
</dbReference>
<dbReference type="InterPro" id="IPR004358">
    <property type="entry name" value="Sig_transdc_His_kin-like_C"/>
</dbReference>
<keyword evidence="10" id="KW-0067">ATP-binding</keyword>
<dbReference type="Pfam" id="PF00512">
    <property type="entry name" value="HisKA"/>
    <property type="match status" value="1"/>
</dbReference>
<dbReference type="PROSITE" id="PS50885">
    <property type="entry name" value="HAMP"/>
    <property type="match status" value="1"/>
</dbReference>
<dbReference type="PANTHER" id="PTHR43065">
    <property type="entry name" value="SENSOR HISTIDINE KINASE"/>
    <property type="match status" value="1"/>
</dbReference>
<dbReference type="AlphaFoldDB" id="A0A3B1BT31"/>
<dbReference type="PRINTS" id="PR00344">
    <property type="entry name" value="BCTRLSENSOR"/>
</dbReference>
<keyword evidence="13" id="KW-0175">Coiled coil</keyword>
<evidence type="ECO:0000256" key="4">
    <source>
        <dbReference type="ARBA" id="ARBA00022475"/>
    </source>
</evidence>
<dbReference type="GO" id="GO:0000155">
    <property type="term" value="F:phosphorelay sensor kinase activity"/>
    <property type="evidence" value="ECO:0007669"/>
    <property type="project" value="InterPro"/>
</dbReference>
<evidence type="ECO:0000256" key="6">
    <source>
        <dbReference type="ARBA" id="ARBA00022679"/>
    </source>
</evidence>
<dbReference type="SUPFAM" id="SSF158472">
    <property type="entry name" value="HAMP domain-like"/>
    <property type="match status" value="1"/>
</dbReference>
<gene>
    <name evidence="17" type="ORF">MNBD_NITROSPINAE01-1231</name>
</gene>
<evidence type="ECO:0000313" key="17">
    <source>
        <dbReference type="EMBL" id="VAX17691.1"/>
    </source>
</evidence>
<name>A0A3B1BT31_9ZZZZ</name>
<dbReference type="InterPro" id="IPR029151">
    <property type="entry name" value="Sensor-like_sf"/>
</dbReference>
<dbReference type="InterPro" id="IPR036097">
    <property type="entry name" value="HisK_dim/P_sf"/>
</dbReference>
<keyword evidence="8" id="KW-0547">Nucleotide-binding</keyword>
<keyword evidence="12" id="KW-0902">Two-component regulatory system</keyword>
<accession>A0A3B1BT31</accession>
<evidence type="ECO:0000256" key="11">
    <source>
        <dbReference type="ARBA" id="ARBA00022989"/>
    </source>
</evidence>
<feature type="domain" description="HAMP" evidence="16">
    <location>
        <begin position="343"/>
        <end position="395"/>
    </location>
</feature>
<evidence type="ECO:0000256" key="3">
    <source>
        <dbReference type="ARBA" id="ARBA00012438"/>
    </source>
</evidence>
<dbReference type="CDD" id="cd00082">
    <property type="entry name" value="HisKA"/>
    <property type="match status" value="1"/>
</dbReference>
<dbReference type="InterPro" id="IPR003661">
    <property type="entry name" value="HisK_dim/P_dom"/>
</dbReference>
<dbReference type="Gene3D" id="3.30.565.10">
    <property type="entry name" value="Histidine kinase-like ATPase, C-terminal domain"/>
    <property type="match status" value="1"/>
</dbReference>
<dbReference type="SUPFAM" id="SSF55874">
    <property type="entry name" value="ATPase domain of HSP90 chaperone/DNA topoisomerase II/histidine kinase"/>
    <property type="match status" value="1"/>
</dbReference>
<evidence type="ECO:0000256" key="1">
    <source>
        <dbReference type="ARBA" id="ARBA00000085"/>
    </source>
</evidence>
<feature type="domain" description="Histidine kinase" evidence="15">
    <location>
        <begin position="430"/>
        <end position="642"/>
    </location>
</feature>
<dbReference type="Gene3D" id="3.30.450.20">
    <property type="entry name" value="PAS domain"/>
    <property type="match status" value="1"/>
</dbReference>
<dbReference type="InterPro" id="IPR003660">
    <property type="entry name" value="HAMP_dom"/>
</dbReference>
<reference evidence="17" key="1">
    <citation type="submission" date="2018-06" db="EMBL/GenBank/DDBJ databases">
        <authorList>
            <person name="Zhirakovskaya E."/>
        </authorList>
    </citation>
    <scope>NUCLEOTIDE SEQUENCE</scope>
</reference>
<dbReference type="PANTHER" id="PTHR43065:SF46">
    <property type="entry name" value="C4-DICARBOXYLATE TRANSPORT SENSOR PROTEIN DCTB"/>
    <property type="match status" value="1"/>
</dbReference>
<dbReference type="EMBL" id="UOGC01000057">
    <property type="protein sequence ID" value="VAX17691.1"/>
    <property type="molecule type" value="Genomic_DNA"/>
</dbReference>
<dbReference type="Pfam" id="PF00672">
    <property type="entry name" value="HAMP"/>
    <property type="match status" value="1"/>
</dbReference>
<dbReference type="Gene3D" id="1.10.287.130">
    <property type="match status" value="1"/>
</dbReference>
<keyword evidence="14" id="KW-0472">Membrane</keyword>
<dbReference type="SUPFAM" id="SSF103190">
    <property type="entry name" value="Sensory domain-like"/>
    <property type="match status" value="1"/>
</dbReference>
<proteinExistence type="predicted"/>
<evidence type="ECO:0000256" key="2">
    <source>
        <dbReference type="ARBA" id="ARBA00004651"/>
    </source>
</evidence>
<evidence type="ECO:0000256" key="9">
    <source>
        <dbReference type="ARBA" id="ARBA00022777"/>
    </source>
</evidence>